<proteinExistence type="inferred from homology"/>
<organism evidence="3 4">
    <name type="scientific">Desulfonema magnum</name>
    <dbReference type="NCBI Taxonomy" id="45655"/>
    <lineage>
        <taxon>Bacteria</taxon>
        <taxon>Pseudomonadati</taxon>
        <taxon>Thermodesulfobacteriota</taxon>
        <taxon>Desulfobacteria</taxon>
        <taxon>Desulfobacterales</taxon>
        <taxon>Desulfococcaceae</taxon>
        <taxon>Desulfonema</taxon>
    </lineage>
</organism>
<reference evidence="3" key="1">
    <citation type="journal article" date="2021" name="Microb. Physiol.">
        <title>Proteogenomic Insights into the Physiology of Marine, Sulfate-Reducing, Filamentous Desulfonema limicola and Desulfonema magnum.</title>
        <authorList>
            <person name="Schnaars V."/>
            <person name="Wohlbrand L."/>
            <person name="Scheve S."/>
            <person name="Hinrichs C."/>
            <person name="Reinhardt R."/>
            <person name="Rabus R."/>
        </authorList>
    </citation>
    <scope>NUCLEOTIDE SEQUENCE</scope>
    <source>
        <strain evidence="3">4be13</strain>
    </source>
</reference>
<dbReference type="PANTHER" id="PTHR23077">
    <property type="entry name" value="AAA-FAMILY ATPASE"/>
    <property type="match status" value="1"/>
</dbReference>
<keyword evidence="3" id="KW-0418">Kinase</keyword>
<dbReference type="SMART" id="SM00382">
    <property type="entry name" value="AAA"/>
    <property type="match status" value="1"/>
</dbReference>
<dbReference type="PROSITE" id="PS50011">
    <property type="entry name" value="PROTEIN_KINASE_DOM"/>
    <property type="match status" value="1"/>
</dbReference>
<protein>
    <submittedName>
        <fullName evidence="3">Protein kinase domain-containing protein</fullName>
    </submittedName>
</protein>
<dbReference type="RefSeq" id="WP_207681827.1">
    <property type="nucleotide sequence ID" value="NZ_CP061800.1"/>
</dbReference>
<dbReference type="CDD" id="cd19481">
    <property type="entry name" value="RecA-like_protease"/>
    <property type="match status" value="1"/>
</dbReference>
<dbReference type="Gene3D" id="1.10.510.10">
    <property type="entry name" value="Transferase(Phosphotransferase) domain 1"/>
    <property type="match status" value="1"/>
</dbReference>
<keyword evidence="1" id="KW-0067">ATP-binding</keyword>
<dbReference type="GO" id="GO:0016887">
    <property type="term" value="F:ATP hydrolysis activity"/>
    <property type="evidence" value="ECO:0007669"/>
    <property type="project" value="InterPro"/>
</dbReference>
<dbReference type="InterPro" id="IPR011009">
    <property type="entry name" value="Kinase-like_dom_sf"/>
</dbReference>
<dbReference type="SUPFAM" id="SSF56112">
    <property type="entry name" value="Protein kinase-like (PK-like)"/>
    <property type="match status" value="1"/>
</dbReference>
<dbReference type="AlphaFoldDB" id="A0A975BJ03"/>
<evidence type="ECO:0000313" key="4">
    <source>
        <dbReference type="Proteomes" id="UP000663722"/>
    </source>
</evidence>
<dbReference type="InterPro" id="IPR003593">
    <property type="entry name" value="AAA+_ATPase"/>
</dbReference>
<name>A0A975BJ03_9BACT</name>
<sequence>MSKKTGEPLSQLLERKKRLPVQDALSIQADLLKQLNAVQEGFQTAPWNRELREYGNVTPDHILIAYDGDTPKAVLEPIKNEVSDSQIHLAPECFWEVYLPASDVFSAGIILYRMITGRSPWEYDFDNLSDGPEDIATRIFAARKTRPRRPSFYNDRCDDYLDEIILKAISTDIELRYKTAGEFLSALTSEKKATDTDKHSASMTLKEKLPEMEKKEGKGFDEVAGMAEIKEMFYHDIILPLNDRKLYEEYKVTVPNGMLLYGPPGCGKTFISQKFAEEIDYHFVQVKPSDLASIYVHGTQEKIGELFKAAREKSPSIIFIDEVDAILPSRQGNLYHSYASEVNEFLAQMTECHEHGIFIIAATNCPEKIDPAILRTGRMDKVFYIEPPDSDARAEMFKLYLEGRPVDSDIDIKQLAELSENYVSSDIKFMVNEASRNALKERVKISQKHLEDVIKKTSPSVSENQLRKYEAFKNTRVFV</sequence>
<dbReference type="InterPro" id="IPR041569">
    <property type="entry name" value="AAA_lid_3"/>
</dbReference>
<dbReference type="PROSITE" id="PS00674">
    <property type="entry name" value="AAA"/>
    <property type="match status" value="1"/>
</dbReference>
<evidence type="ECO:0000256" key="1">
    <source>
        <dbReference type="RuleBase" id="RU003651"/>
    </source>
</evidence>
<dbReference type="KEGG" id="dmm:dnm_020230"/>
<keyword evidence="1" id="KW-0547">Nucleotide-binding</keyword>
<dbReference type="Gene3D" id="1.10.8.60">
    <property type="match status" value="1"/>
</dbReference>
<dbReference type="Proteomes" id="UP000663722">
    <property type="component" value="Chromosome"/>
</dbReference>
<dbReference type="SUPFAM" id="SSF52540">
    <property type="entry name" value="P-loop containing nucleoside triphosphate hydrolases"/>
    <property type="match status" value="1"/>
</dbReference>
<accession>A0A975BJ03</accession>
<evidence type="ECO:0000259" key="2">
    <source>
        <dbReference type="PROSITE" id="PS50011"/>
    </source>
</evidence>
<dbReference type="InterPro" id="IPR000719">
    <property type="entry name" value="Prot_kinase_dom"/>
</dbReference>
<keyword evidence="4" id="KW-1185">Reference proteome</keyword>
<dbReference type="InterPro" id="IPR003959">
    <property type="entry name" value="ATPase_AAA_core"/>
</dbReference>
<dbReference type="Pfam" id="PF00004">
    <property type="entry name" value="AAA"/>
    <property type="match status" value="1"/>
</dbReference>
<gene>
    <name evidence="3" type="ORF">dnm_020230</name>
</gene>
<dbReference type="Pfam" id="PF17862">
    <property type="entry name" value="AAA_lid_3"/>
    <property type="match status" value="1"/>
</dbReference>
<comment type="similarity">
    <text evidence="1">Belongs to the AAA ATPase family.</text>
</comment>
<evidence type="ECO:0000313" key="3">
    <source>
        <dbReference type="EMBL" id="QTA86005.1"/>
    </source>
</evidence>
<keyword evidence="3" id="KW-0808">Transferase</keyword>
<dbReference type="InterPro" id="IPR027417">
    <property type="entry name" value="P-loop_NTPase"/>
</dbReference>
<dbReference type="InterPro" id="IPR003960">
    <property type="entry name" value="ATPase_AAA_CS"/>
</dbReference>
<dbReference type="GO" id="GO:0005524">
    <property type="term" value="F:ATP binding"/>
    <property type="evidence" value="ECO:0007669"/>
    <property type="project" value="UniProtKB-KW"/>
</dbReference>
<feature type="domain" description="Protein kinase" evidence="2">
    <location>
        <begin position="1"/>
        <end position="188"/>
    </location>
</feature>
<dbReference type="InterPro" id="IPR050168">
    <property type="entry name" value="AAA_ATPase_domain"/>
</dbReference>
<dbReference type="GO" id="GO:0004672">
    <property type="term" value="F:protein kinase activity"/>
    <property type="evidence" value="ECO:0007669"/>
    <property type="project" value="InterPro"/>
</dbReference>
<dbReference type="Gene3D" id="3.40.50.300">
    <property type="entry name" value="P-loop containing nucleotide triphosphate hydrolases"/>
    <property type="match status" value="1"/>
</dbReference>
<dbReference type="EMBL" id="CP061800">
    <property type="protein sequence ID" value="QTA86005.1"/>
    <property type="molecule type" value="Genomic_DNA"/>
</dbReference>